<dbReference type="InterPro" id="IPR000620">
    <property type="entry name" value="EamA_dom"/>
</dbReference>
<evidence type="ECO:0000256" key="1">
    <source>
        <dbReference type="ARBA" id="ARBA00004141"/>
    </source>
</evidence>
<dbReference type="AlphaFoldDB" id="A0A4S5BZR2"/>
<evidence type="ECO:0000313" key="7">
    <source>
        <dbReference type="EMBL" id="THJ35566.1"/>
    </source>
</evidence>
<dbReference type="PANTHER" id="PTHR22911:SF6">
    <property type="entry name" value="SOLUTE CARRIER FAMILY 35 MEMBER G1"/>
    <property type="match status" value="1"/>
</dbReference>
<feature type="transmembrane region" description="Helical" evidence="5">
    <location>
        <begin position="184"/>
        <end position="205"/>
    </location>
</feature>
<dbReference type="Pfam" id="PF00892">
    <property type="entry name" value="EamA"/>
    <property type="match status" value="1"/>
</dbReference>
<evidence type="ECO:0000256" key="4">
    <source>
        <dbReference type="ARBA" id="ARBA00023136"/>
    </source>
</evidence>
<feature type="transmembrane region" description="Helical" evidence="5">
    <location>
        <begin position="271"/>
        <end position="290"/>
    </location>
</feature>
<gene>
    <name evidence="7" type="ORF">E8K88_02935</name>
</gene>
<dbReference type="InterPro" id="IPR037185">
    <property type="entry name" value="EmrE-like"/>
</dbReference>
<sequence length="298" mass="31978">MHALWMVLGAFLFASMGVCVKLASESFNAAELVFYRGIIGMVMLAALARYQGVGLATKHPGMHAWRSFIGVLSLGAWFYAIGKLPLATAMTLNYMSSVWIGLFMVTSALLYWRPKGKDDKPPLHGGLLLAILLGFVGVIMMLQPSFQADQSVPAVVGLLSGMFAALAFMQVVVLARIGEPETRVVFYFATAGTIAGGIVMCFTDVHSLNTAQAWWLLPIGVLAALGQLCMTKAYSTAAGPRNTLVVASLQYSGIVFGAIYSVLLFAEDLSIWSWMGMALIIFSGLAATFLRARSSKPA</sequence>
<feature type="domain" description="EamA" evidence="6">
    <location>
        <begin position="3"/>
        <end position="105"/>
    </location>
</feature>
<dbReference type="SUPFAM" id="SSF103481">
    <property type="entry name" value="Multidrug resistance efflux transporter EmrE"/>
    <property type="match status" value="1"/>
</dbReference>
<feature type="transmembrane region" description="Helical" evidence="5">
    <location>
        <begin position="124"/>
        <end position="142"/>
    </location>
</feature>
<evidence type="ECO:0000256" key="5">
    <source>
        <dbReference type="SAM" id="Phobius"/>
    </source>
</evidence>
<proteinExistence type="predicted"/>
<protein>
    <submittedName>
        <fullName evidence="7">DMT family transporter</fullName>
    </submittedName>
</protein>
<dbReference type="GO" id="GO:0016020">
    <property type="term" value="C:membrane"/>
    <property type="evidence" value="ECO:0007669"/>
    <property type="project" value="UniProtKB-SubCell"/>
</dbReference>
<evidence type="ECO:0000256" key="3">
    <source>
        <dbReference type="ARBA" id="ARBA00022989"/>
    </source>
</evidence>
<feature type="transmembrane region" description="Helical" evidence="5">
    <location>
        <begin position="243"/>
        <end position="265"/>
    </location>
</feature>
<evidence type="ECO:0000313" key="8">
    <source>
        <dbReference type="Proteomes" id="UP000306236"/>
    </source>
</evidence>
<keyword evidence="2 5" id="KW-0812">Transmembrane</keyword>
<reference evidence="7 8" key="1">
    <citation type="submission" date="2019-04" db="EMBL/GenBank/DDBJ databases">
        <title>Lampropedia sp YIM MLB12 draf genome.</title>
        <authorList>
            <person name="Wang Y.-X."/>
        </authorList>
    </citation>
    <scope>NUCLEOTIDE SEQUENCE [LARGE SCALE GENOMIC DNA]</scope>
    <source>
        <strain evidence="7 8">YIM MLB12</strain>
    </source>
</reference>
<feature type="transmembrane region" description="Helical" evidence="5">
    <location>
        <begin position="211"/>
        <end position="231"/>
    </location>
</feature>
<dbReference type="PANTHER" id="PTHR22911">
    <property type="entry name" value="ACYL-MALONYL CONDENSING ENZYME-RELATED"/>
    <property type="match status" value="1"/>
</dbReference>
<organism evidence="7 8">
    <name type="scientific">Lampropedia aestuarii</name>
    <dbReference type="NCBI Taxonomy" id="2562762"/>
    <lineage>
        <taxon>Bacteria</taxon>
        <taxon>Pseudomonadati</taxon>
        <taxon>Pseudomonadota</taxon>
        <taxon>Betaproteobacteria</taxon>
        <taxon>Burkholderiales</taxon>
        <taxon>Comamonadaceae</taxon>
        <taxon>Lampropedia</taxon>
    </lineage>
</organism>
<keyword evidence="8" id="KW-1185">Reference proteome</keyword>
<dbReference type="OrthoDB" id="8524934at2"/>
<evidence type="ECO:0000256" key="2">
    <source>
        <dbReference type="ARBA" id="ARBA00022692"/>
    </source>
</evidence>
<dbReference type="EMBL" id="SSWX01000003">
    <property type="protein sequence ID" value="THJ35566.1"/>
    <property type="molecule type" value="Genomic_DNA"/>
</dbReference>
<comment type="caution">
    <text evidence="7">The sequence shown here is derived from an EMBL/GenBank/DDBJ whole genome shotgun (WGS) entry which is preliminary data.</text>
</comment>
<name>A0A4S5BZR2_9BURK</name>
<feature type="transmembrane region" description="Helical" evidence="5">
    <location>
        <begin position="64"/>
        <end position="82"/>
    </location>
</feature>
<keyword evidence="3 5" id="KW-1133">Transmembrane helix</keyword>
<dbReference type="RefSeq" id="WP_136405165.1">
    <property type="nucleotide sequence ID" value="NZ_JARXRQ010000001.1"/>
</dbReference>
<evidence type="ECO:0000259" key="6">
    <source>
        <dbReference type="Pfam" id="PF00892"/>
    </source>
</evidence>
<feature type="transmembrane region" description="Helical" evidence="5">
    <location>
        <begin position="94"/>
        <end position="112"/>
    </location>
</feature>
<comment type="subcellular location">
    <subcellularLocation>
        <location evidence="1">Membrane</location>
        <topology evidence="1">Multi-pass membrane protein</topology>
    </subcellularLocation>
</comment>
<accession>A0A4S5BZR2</accession>
<keyword evidence="4 5" id="KW-0472">Membrane</keyword>
<dbReference type="Proteomes" id="UP000306236">
    <property type="component" value="Unassembled WGS sequence"/>
</dbReference>
<feature type="transmembrane region" description="Helical" evidence="5">
    <location>
        <begin position="33"/>
        <end position="52"/>
    </location>
</feature>
<feature type="transmembrane region" description="Helical" evidence="5">
    <location>
        <begin position="154"/>
        <end position="177"/>
    </location>
</feature>